<evidence type="ECO:0000259" key="8">
    <source>
        <dbReference type="PROSITE" id="PS50048"/>
    </source>
</evidence>
<evidence type="ECO:0000256" key="1">
    <source>
        <dbReference type="ARBA" id="ARBA00004123"/>
    </source>
</evidence>
<dbReference type="CDD" id="cd00067">
    <property type="entry name" value="GAL4"/>
    <property type="match status" value="1"/>
</dbReference>
<dbReference type="InterPro" id="IPR001138">
    <property type="entry name" value="Zn2Cys6_DnaBD"/>
</dbReference>
<dbReference type="PANTHER" id="PTHR31845">
    <property type="entry name" value="FINGER DOMAIN PROTEIN, PUTATIVE-RELATED"/>
    <property type="match status" value="1"/>
</dbReference>
<dbReference type="EMBL" id="RSCD01000001">
    <property type="protein sequence ID" value="RSH95733.1"/>
    <property type="molecule type" value="Genomic_DNA"/>
</dbReference>
<dbReference type="PROSITE" id="PS50048">
    <property type="entry name" value="ZN2_CY6_FUNGAL_2"/>
    <property type="match status" value="1"/>
</dbReference>
<keyword evidence="5" id="KW-0804">Transcription</keyword>
<dbReference type="GO" id="GO:0000981">
    <property type="term" value="F:DNA-binding transcription factor activity, RNA polymerase II-specific"/>
    <property type="evidence" value="ECO:0007669"/>
    <property type="project" value="InterPro"/>
</dbReference>
<dbReference type="PANTHER" id="PTHR31845:SF17">
    <property type="entry name" value="ZN(II)2CYS6 TRANSCRIPTION FACTOR (EUROFUNG)"/>
    <property type="match status" value="1"/>
</dbReference>
<feature type="region of interest" description="Disordered" evidence="7">
    <location>
        <begin position="727"/>
        <end position="746"/>
    </location>
</feature>
<keyword evidence="10" id="KW-1185">Reference proteome</keyword>
<dbReference type="InterPro" id="IPR007219">
    <property type="entry name" value="XnlR_reg_dom"/>
</dbReference>
<dbReference type="GO" id="GO:0000976">
    <property type="term" value="F:transcription cis-regulatory region binding"/>
    <property type="evidence" value="ECO:0007669"/>
    <property type="project" value="TreeGrafter"/>
</dbReference>
<feature type="compositionally biased region" description="Basic and acidic residues" evidence="7">
    <location>
        <begin position="131"/>
        <end position="145"/>
    </location>
</feature>
<dbReference type="Proteomes" id="UP000279259">
    <property type="component" value="Unassembled WGS sequence"/>
</dbReference>
<evidence type="ECO:0000313" key="10">
    <source>
        <dbReference type="Proteomes" id="UP000279259"/>
    </source>
</evidence>
<keyword evidence="3" id="KW-0805">Transcription regulation</keyword>
<name>A0A427YXC8_9TREE</name>
<dbReference type="GO" id="GO:0005634">
    <property type="term" value="C:nucleus"/>
    <property type="evidence" value="ECO:0007669"/>
    <property type="project" value="UniProtKB-SubCell"/>
</dbReference>
<dbReference type="InterPro" id="IPR036864">
    <property type="entry name" value="Zn2-C6_fun-type_DNA-bd_sf"/>
</dbReference>
<feature type="region of interest" description="Disordered" evidence="7">
    <location>
        <begin position="235"/>
        <end position="302"/>
    </location>
</feature>
<dbReference type="GO" id="GO:0006351">
    <property type="term" value="P:DNA-templated transcription"/>
    <property type="evidence" value="ECO:0007669"/>
    <property type="project" value="InterPro"/>
</dbReference>
<feature type="region of interest" description="Disordered" evidence="7">
    <location>
        <begin position="108"/>
        <end position="195"/>
    </location>
</feature>
<protein>
    <recommendedName>
        <fullName evidence="8">Zn(2)-C6 fungal-type domain-containing protein</fullName>
    </recommendedName>
</protein>
<dbReference type="AlphaFoldDB" id="A0A427YXC8"/>
<evidence type="ECO:0000256" key="7">
    <source>
        <dbReference type="SAM" id="MobiDB-lite"/>
    </source>
</evidence>
<evidence type="ECO:0000256" key="6">
    <source>
        <dbReference type="ARBA" id="ARBA00023242"/>
    </source>
</evidence>
<keyword evidence="2" id="KW-0479">Metal-binding</keyword>
<reference evidence="9 10" key="1">
    <citation type="submission" date="2018-11" db="EMBL/GenBank/DDBJ databases">
        <title>Genome sequence of Saitozyma podzolica DSM 27192.</title>
        <authorList>
            <person name="Aliyu H."/>
            <person name="Gorte O."/>
            <person name="Ochsenreither K."/>
        </authorList>
    </citation>
    <scope>NUCLEOTIDE SEQUENCE [LARGE SCALE GENOMIC DNA]</scope>
    <source>
        <strain evidence="9 10">DSM 27192</strain>
    </source>
</reference>
<dbReference type="OrthoDB" id="4454541at2759"/>
<dbReference type="SMART" id="SM00906">
    <property type="entry name" value="Fungal_trans"/>
    <property type="match status" value="1"/>
</dbReference>
<evidence type="ECO:0000256" key="4">
    <source>
        <dbReference type="ARBA" id="ARBA00023125"/>
    </source>
</evidence>
<feature type="compositionally biased region" description="Basic and acidic residues" evidence="7">
    <location>
        <begin position="237"/>
        <end position="250"/>
    </location>
</feature>
<dbReference type="SUPFAM" id="SSF57701">
    <property type="entry name" value="Zn2/Cys6 DNA-binding domain"/>
    <property type="match status" value="1"/>
</dbReference>
<evidence type="ECO:0000256" key="2">
    <source>
        <dbReference type="ARBA" id="ARBA00022723"/>
    </source>
</evidence>
<dbReference type="Pfam" id="PF04082">
    <property type="entry name" value="Fungal_trans"/>
    <property type="match status" value="1"/>
</dbReference>
<feature type="domain" description="Zn(2)-C6 fungal-type" evidence="8">
    <location>
        <begin position="26"/>
        <end position="57"/>
    </location>
</feature>
<organism evidence="9 10">
    <name type="scientific">Saitozyma podzolica</name>
    <dbReference type="NCBI Taxonomy" id="1890683"/>
    <lineage>
        <taxon>Eukaryota</taxon>
        <taxon>Fungi</taxon>
        <taxon>Dikarya</taxon>
        <taxon>Basidiomycota</taxon>
        <taxon>Agaricomycotina</taxon>
        <taxon>Tremellomycetes</taxon>
        <taxon>Tremellales</taxon>
        <taxon>Trimorphomycetaceae</taxon>
        <taxon>Saitozyma</taxon>
    </lineage>
</organism>
<dbReference type="CDD" id="cd12148">
    <property type="entry name" value="fungal_TF_MHR"/>
    <property type="match status" value="1"/>
</dbReference>
<accession>A0A427YXC8</accession>
<evidence type="ECO:0000256" key="3">
    <source>
        <dbReference type="ARBA" id="ARBA00023015"/>
    </source>
</evidence>
<dbReference type="Gene3D" id="4.10.240.10">
    <property type="entry name" value="Zn(2)-C6 fungal-type DNA-binding domain"/>
    <property type="match status" value="1"/>
</dbReference>
<comment type="caution">
    <text evidence="9">The sequence shown here is derived from an EMBL/GenBank/DDBJ whole genome shotgun (WGS) entry which is preliminary data.</text>
</comment>
<dbReference type="SMART" id="SM00066">
    <property type="entry name" value="GAL4"/>
    <property type="match status" value="1"/>
</dbReference>
<keyword evidence="4" id="KW-0238">DNA-binding</keyword>
<dbReference type="Pfam" id="PF00172">
    <property type="entry name" value="Zn_clus"/>
    <property type="match status" value="1"/>
</dbReference>
<dbReference type="PROSITE" id="PS00463">
    <property type="entry name" value="ZN2_CY6_FUNGAL_1"/>
    <property type="match status" value="1"/>
</dbReference>
<sequence>MSFDDKSVGDGTRRERRPTISRVHRACNSCRRAKMRCIGGDDPPCDRCRFVGQACIMEAPSRTGASAPATEVNDRLETLEANVGNMQQSLNDIVRLLSAGAAGGSAGLGGGGGGGAGPISNPTPTPPHTFSYEEDRRDAPPRTDHFAVGNGHRSILQSDPEPDTGLGGSRNNDRLGIQPGRRWQHDWPDTRAQPPVTYMSLPPSRGGSEEPEDVLAIKEISNPLGVMSNMAGLVEEAEQRSKASPKDPKLGEGPGAQYEDAVRLSPEQPRATKRARLASPPVTGTQDDWHLKDSSSNNRIGRKIQGDVDPVAAGLITEQEGRELMRVYFAGSADFVNCYDPRFDDWETLRQRSPFSITSIMMVGARVRDGGGPASYAQRVCMEQAQRMAMESLISSTSRVEDVQALSACITPSVCLSAHLSVLLAAFTESSWLIAGHAVRMAIDLGINRSFSQLLKSGMGADKTPAELEKERDLVVKSRVWFSLYRLEHQMAYGLGRPSIIGEDETILNCRRFLEHPLSLPTDVRLAMSVELLAIRAPLHIELTASPETPVDSDTLARLKQANEALDAWARHWDRVLENTGYQTTDFVRQSLFNQRELAELFINSQLLRGIRDESDVRDMPAEKRQLALRAMRNAQNSMRICLGGKGYTKVLRYGTHYTHVCAAFVGSFLVRIARLFPKELDLRKVAKDVEALAVLLSDGEEALPAGRYARSLRVIVHRARRARILPPASRAPSPPPLGVKSSAPRPFAGLTSESVALSTRADDVAAASFSTSGPSDGIFAPPTYSTFLDNTTPFSQEYPEFDFLFAPEGLQRAGIPLGDDTSLPLFLDDHSLGTTFAPTDHVPFVGLEDYFLPAELDDLLASLGTENTQIAPATNGEPGT</sequence>
<comment type="subcellular location">
    <subcellularLocation>
        <location evidence="1">Nucleus</location>
    </subcellularLocation>
</comment>
<evidence type="ECO:0000256" key="5">
    <source>
        <dbReference type="ARBA" id="ARBA00023163"/>
    </source>
</evidence>
<feature type="compositionally biased region" description="Gly residues" evidence="7">
    <location>
        <begin position="108"/>
        <end position="117"/>
    </location>
</feature>
<gene>
    <name evidence="9" type="ORF">EHS25_000825</name>
</gene>
<evidence type="ECO:0000313" key="9">
    <source>
        <dbReference type="EMBL" id="RSH95733.1"/>
    </source>
</evidence>
<dbReference type="GO" id="GO:0008270">
    <property type="term" value="F:zinc ion binding"/>
    <property type="evidence" value="ECO:0007669"/>
    <property type="project" value="InterPro"/>
</dbReference>
<keyword evidence="6" id="KW-0539">Nucleus</keyword>
<proteinExistence type="predicted"/>
<dbReference type="InterPro" id="IPR051089">
    <property type="entry name" value="prtT"/>
</dbReference>